<dbReference type="RefSeq" id="WP_133801056.1">
    <property type="nucleotide sequence ID" value="NZ_SNWQ01000007.1"/>
</dbReference>
<gene>
    <name evidence="2" type="ORF">EV643_107281</name>
</gene>
<feature type="compositionally biased region" description="Gly residues" evidence="1">
    <location>
        <begin position="27"/>
        <end position="38"/>
    </location>
</feature>
<accession>A0A4R6KDU2</accession>
<proteinExistence type="predicted"/>
<reference evidence="2 3" key="1">
    <citation type="submission" date="2019-03" db="EMBL/GenBank/DDBJ databases">
        <title>Genomic Encyclopedia of Type Strains, Phase III (KMG-III): the genomes of soil and plant-associated and newly described type strains.</title>
        <authorList>
            <person name="Whitman W."/>
        </authorList>
    </citation>
    <scope>NUCLEOTIDE SEQUENCE [LARGE SCALE GENOMIC DNA]</scope>
    <source>
        <strain evidence="2 3">VKM Ac-2527</strain>
    </source>
</reference>
<sequence length="231" mass="23996">MAKAKRENQRSDPEQPHWTPANSTGANGTGEPGTGGSGPALDVAVDEHSHNLNGHSQSAEHNGINGNGVAKVVEFATTVRLDEIALAAIALSDGVQAATAGLPESVEARQYRRDLDEAADRFRAVASELETTAGNLVRLAANEGHSCAVAWGVCPEHGLTLMNVGEDVTCHVLGCYSAPEGAIDRCPQTVAYKVVDAAGPALFVCSGHAIACRLHLEDAVITLASDSLELL</sequence>
<feature type="compositionally biased region" description="Basic and acidic residues" evidence="1">
    <location>
        <begin position="1"/>
        <end position="15"/>
    </location>
</feature>
<evidence type="ECO:0000313" key="3">
    <source>
        <dbReference type="Proteomes" id="UP000295388"/>
    </source>
</evidence>
<comment type="caution">
    <text evidence="2">The sequence shown here is derived from an EMBL/GenBank/DDBJ whole genome shotgun (WGS) entry which is preliminary data.</text>
</comment>
<evidence type="ECO:0000313" key="2">
    <source>
        <dbReference type="EMBL" id="TDO48651.1"/>
    </source>
</evidence>
<dbReference type="OrthoDB" id="4551289at2"/>
<protein>
    <submittedName>
        <fullName evidence="2">Uncharacterized protein</fullName>
    </submittedName>
</protein>
<organism evidence="2 3">
    <name type="scientific">Kribbella caucasensis</name>
    <dbReference type="NCBI Taxonomy" id="2512215"/>
    <lineage>
        <taxon>Bacteria</taxon>
        <taxon>Bacillati</taxon>
        <taxon>Actinomycetota</taxon>
        <taxon>Actinomycetes</taxon>
        <taxon>Propionibacteriales</taxon>
        <taxon>Kribbellaceae</taxon>
        <taxon>Kribbella</taxon>
    </lineage>
</organism>
<keyword evidence="3" id="KW-1185">Reference proteome</keyword>
<feature type="region of interest" description="Disordered" evidence="1">
    <location>
        <begin position="1"/>
        <end position="43"/>
    </location>
</feature>
<dbReference type="Proteomes" id="UP000295388">
    <property type="component" value="Unassembled WGS sequence"/>
</dbReference>
<dbReference type="EMBL" id="SNWQ01000007">
    <property type="protein sequence ID" value="TDO48651.1"/>
    <property type="molecule type" value="Genomic_DNA"/>
</dbReference>
<dbReference type="AlphaFoldDB" id="A0A4R6KDU2"/>
<name>A0A4R6KDU2_9ACTN</name>
<evidence type="ECO:0000256" key="1">
    <source>
        <dbReference type="SAM" id="MobiDB-lite"/>
    </source>
</evidence>